<dbReference type="InterPro" id="IPR029055">
    <property type="entry name" value="Ntn_hydrolases_N"/>
</dbReference>
<accession>A0A428YYK4</accession>
<keyword evidence="3" id="KW-0378">Hydrolase</keyword>
<dbReference type="Gene3D" id="3.60.20.10">
    <property type="entry name" value="Glutamine Phosphoribosylpyrophosphate, subunit 1, domain 1"/>
    <property type="match status" value="1"/>
</dbReference>
<protein>
    <submittedName>
        <fullName evidence="5">Penicillin acylase family protein</fullName>
    </submittedName>
</protein>
<evidence type="ECO:0000256" key="1">
    <source>
        <dbReference type="ARBA" id="ARBA00006586"/>
    </source>
</evidence>
<dbReference type="EMBL" id="QHKI01000047">
    <property type="protein sequence ID" value="RSM75508.1"/>
    <property type="molecule type" value="Genomic_DNA"/>
</dbReference>
<evidence type="ECO:0000256" key="3">
    <source>
        <dbReference type="ARBA" id="ARBA00022801"/>
    </source>
</evidence>
<dbReference type="InterPro" id="IPR043146">
    <property type="entry name" value="Penicillin_amidase_N_B-knob"/>
</dbReference>
<dbReference type="Gene3D" id="1.10.439.10">
    <property type="entry name" value="Penicillin Amidohydrolase, domain 1"/>
    <property type="match status" value="1"/>
</dbReference>
<dbReference type="InterPro" id="IPR002692">
    <property type="entry name" value="S45"/>
</dbReference>
<comment type="caution">
    <text evidence="5">The sequence shown here is derived from an EMBL/GenBank/DDBJ whole genome shotgun (WGS) entry which is preliminary data.</text>
</comment>
<dbReference type="InterPro" id="IPR023343">
    <property type="entry name" value="Penicillin_amidase_dom1"/>
</dbReference>
<sequence>MSPMSVRWLVGRVVIMLTSLTVALTLAAGAVVPTSSGITVRYTEYDIPHIVAHDYRSLGYGQGYAAARANLCAIADGVITLRGERSRYFGPGPATTTLTRAADNVTSDLYFKSVSLDGLLDQPSTDVRQMVRGYAAGYSAYVSERHPTSCPEIALPITEQDVYRRVYAWSTLMASGGNADGIVAAAPGTTTNGSLDELAKTTQDMSGPGSNAVVLGRDATKSKRGIAVVNPHLPWHGDVAWDMLQLTIPGRLNVSGATFTGTPFVIAGATQNMAWSGTIADAVVPATLFELKLTDPTTYLVDGKPERMRRQDITIQVKQPDGTLKPVTKPRYSTRYGPVVTNAYGLALPWTSEKAYSFADPNTRNLRFLNTMAEFAKAQNVRDFTSALHRTQGNPIFNMMATDAQGRTVYSGQTVIPNVPDSLVDSCSTALGHETFKRGLATLDGSRGDCAWRNDKDALQQGIFGPANLPELWRNDYVANSNESYWLTNARAPMKRLNRIVGSFETARNVRTRDTLTEVHEGLGKFDLKSTQDLVFSNRVFAAELTVDDTVAMCRTLPDMGNACDTLAKWDRRANVDSRGALLFSRFWTRIGRDPDWKVPFDVKDPVRTPNTLNTANPAVVKAFTDAVAELKAAGIPFDAPLGEHQYVERDGKRIPFGGSRPETGTFNVIASNWDNGYHGIGQGRGGTNSSGYVRVVAFNGTPCPDARAVVSYQQPELFSTKQWITERFCERDILASPALKILRLNAS</sequence>
<dbReference type="Proteomes" id="UP000287547">
    <property type="component" value="Unassembled WGS sequence"/>
</dbReference>
<reference evidence="5 6" key="1">
    <citation type="submission" date="2018-05" db="EMBL/GenBank/DDBJ databases">
        <title>Evolution of GPA BGCs.</title>
        <authorList>
            <person name="Waglechner N."/>
            <person name="Wright G.D."/>
        </authorList>
    </citation>
    <scope>NUCLEOTIDE SEQUENCE [LARGE SCALE GENOMIC DNA]</scope>
    <source>
        <strain evidence="5 6">A82846</strain>
    </source>
</reference>
<comment type="similarity">
    <text evidence="1">Belongs to the peptidase S45 family.</text>
</comment>
<keyword evidence="4" id="KW-0865">Zymogen</keyword>
<dbReference type="OrthoDB" id="4759017at2"/>
<dbReference type="GO" id="GO:0016811">
    <property type="term" value="F:hydrolase activity, acting on carbon-nitrogen (but not peptide) bonds, in linear amides"/>
    <property type="evidence" value="ECO:0007669"/>
    <property type="project" value="InterPro"/>
</dbReference>
<organism evidence="5 6">
    <name type="scientific">Kibdelosporangium aridum</name>
    <dbReference type="NCBI Taxonomy" id="2030"/>
    <lineage>
        <taxon>Bacteria</taxon>
        <taxon>Bacillati</taxon>
        <taxon>Actinomycetota</taxon>
        <taxon>Actinomycetes</taxon>
        <taxon>Pseudonocardiales</taxon>
        <taxon>Pseudonocardiaceae</taxon>
        <taxon>Kibdelosporangium</taxon>
    </lineage>
</organism>
<evidence type="ECO:0000256" key="4">
    <source>
        <dbReference type="ARBA" id="ARBA00023145"/>
    </source>
</evidence>
<gene>
    <name evidence="5" type="ORF">DMH04_37900</name>
</gene>
<proteinExistence type="inferred from homology"/>
<dbReference type="Pfam" id="PF01804">
    <property type="entry name" value="Penicil_amidase"/>
    <property type="match status" value="1"/>
</dbReference>
<dbReference type="AlphaFoldDB" id="A0A428YYK4"/>
<dbReference type="Gene3D" id="2.30.120.10">
    <property type="match status" value="1"/>
</dbReference>
<evidence type="ECO:0000313" key="6">
    <source>
        <dbReference type="Proteomes" id="UP000287547"/>
    </source>
</evidence>
<evidence type="ECO:0000313" key="5">
    <source>
        <dbReference type="EMBL" id="RSM75508.1"/>
    </source>
</evidence>
<dbReference type="PANTHER" id="PTHR34218:SF3">
    <property type="entry name" value="ACYL-HOMOSERINE LACTONE ACYLASE PVDQ"/>
    <property type="match status" value="1"/>
</dbReference>
<dbReference type="PANTHER" id="PTHR34218">
    <property type="entry name" value="PEPTIDASE S45 PENICILLIN AMIDASE"/>
    <property type="match status" value="1"/>
</dbReference>
<dbReference type="InterPro" id="IPR043147">
    <property type="entry name" value="Penicillin_amidase_A-knob"/>
</dbReference>
<keyword evidence="2" id="KW-0732">Signal</keyword>
<dbReference type="GO" id="GO:0017000">
    <property type="term" value="P:antibiotic biosynthetic process"/>
    <property type="evidence" value="ECO:0007669"/>
    <property type="project" value="InterPro"/>
</dbReference>
<dbReference type="Gene3D" id="1.10.1400.10">
    <property type="match status" value="1"/>
</dbReference>
<evidence type="ECO:0000256" key="2">
    <source>
        <dbReference type="ARBA" id="ARBA00022729"/>
    </source>
</evidence>
<dbReference type="SUPFAM" id="SSF56235">
    <property type="entry name" value="N-terminal nucleophile aminohydrolases (Ntn hydrolases)"/>
    <property type="match status" value="1"/>
</dbReference>
<name>A0A428YYK4_KIBAR</name>